<evidence type="ECO:0000313" key="1">
    <source>
        <dbReference type="EMBL" id="GGR74575.1"/>
    </source>
</evidence>
<evidence type="ECO:0008006" key="3">
    <source>
        <dbReference type="Google" id="ProtNLM"/>
    </source>
</evidence>
<sequence>MKRSAIRSHSTLEAALIGAVAGLAGAWVKAQAEPPLQKLTEAYFPPTPAQKKMTGADPIGRQDHMPPAEMIQAAADATDHDITKKQKLAAQQVVHYAMGAALGAAYGVLAARDGRAARGLGVPAGAVMYGLTHATAVPATGFQAWPWQLPLAAVLWEAGSHLAFGATTEVTRRGLSTALDRARRG</sequence>
<protein>
    <recommendedName>
        <fullName evidence="3">DUF1440 domain-containing protein</fullName>
    </recommendedName>
</protein>
<reference evidence="2" key="1">
    <citation type="journal article" date="2019" name="Int. J. Syst. Evol. Microbiol.">
        <title>The Global Catalogue of Microorganisms (GCM) 10K type strain sequencing project: providing services to taxonomists for standard genome sequencing and annotation.</title>
        <authorList>
            <consortium name="The Broad Institute Genomics Platform"/>
            <consortium name="The Broad Institute Genome Sequencing Center for Infectious Disease"/>
            <person name="Wu L."/>
            <person name="Ma J."/>
        </authorList>
    </citation>
    <scope>NUCLEOTIDE SEQUENCE [LARGE SCALE GENOMIC DNA]</scope>
    <source>
        <strain evidence="2">JCM 31404</strain>
    </source>
</reference>
<evidence type="ECO:0000313" key="2">
    <source>
        <dbReference type="Proteomes" id="UP000634308"/>
    </source>
</evidence>
<dbReference type="RefSeq" id="WP_189066734.1">
    <property type="nucleotide sequence ID" value="NZ_BMQM01000049.1"/>
</dbReference>
<dbReference type="Pfam" id="PF07274">
    <property type="entry name" value="DUF1440"/>
    <property type="match status" value="1"/>
</dbReference>
<dbReference type="Proteomes" id="UP000634308">
    <property type="component" value="Unassembled WGS sequence"/>
</dbReference>
<proteinExistence type="predicted"/>
<keyword evidence="2" id="KW-1185">Reference proteome</keyword>
<comment type="caution">
    <text evidence="1">The sequence shown here is derived from an EMBL/GenBank/DDBJ whole genome shotgun (WGS) entry which is preliminary data.</text>
</comment>
<organism evidence="1 2">
    <name type="scientific">Deinococcus seoulensis</name>
    <dbReference type="NCBI Taxonomy" id="1837379"/>
    <lineage>
        <taxon>Bacteria</taxon>
        <taxon>Thermotogati</taxon>
        <taxon>Deinococcota</taxon>
        <taxon>Deinococci</taxon>
        <taxon>Deinococcales</taxon>
        <taxon>Deinococcaceae</taxon>
        <taxon>Deinococcus</taxon>
    </lineage>
</organism>
<accession>A0ABQ2RX60</accession>
<gene>
    <name evidence="1" type="ORF">GCM10008959_39760</name>
</gene>
<name>A0ABQ2RX60_9DEIO</name>
<dbReference type="InterPro" id="IPR009898">
    <property type="entry name" value="DUF1440"/>
</dbReference>
<dbReference type="EMBL" id="BMQM01000049">
    <property type="protein sequence ID" value="GGR74575.1"/>
    <property type="molecule type" value="Genomic_DNA"/>
</dbReference>